<dbReference type="AlphaFoldDB" id="B7Q659"/>
<dbReference type="HOGENOM" id="CLU_1789005_0_0_1"/>
<feature type="chain" id="PRO_5014568239" description="Secreted protein" evidence="1">
    <location>
        <begin position="26"/>
        <end position="145"/>
    </location>
</feature>
<reference evidence="2 4" key="1">
    <citation type="submission" date="2008-03" db="EMBL/GenBank/DDBJ databases">
        <title>Annotation of Ixodes scapularis.</title>
        <authorList>
            <consortium name="Ixodes scapularis Genome Project Consortium"/>
            <person name="Caler E."/>
            <person name="Hannick L.I."/>
            <person name="Bidwell S."/>
            <person name="Joardar V."/>
            <person name="Thiagarajan M."/>
            <person name="Amedeo P."/>
            <person name="Galinsky K.J."/>
            <person name="Schobel S."/>
            <person name="Inman J."/>
            <person name="Hostetler J."/>
            <person name="Miller J."/>
            <person name="Hammond M."/>
            <person name="Megy K."/>
            <person name="Lawson D."/>
            <person name="Kodira C."/>
            <person name="Sutton G."/>
            <person name="Meyer J."/>
            <person name="Hill C.A."/>
            <person name="Birren B."/>
            <person name="Nene V."/>
            <person name="Collins F."/>
            <person name="Alarcon-Chaidez F."/>
            <person name="Wikel S."/>
            <person name="Strausberg R."/>
        </authorList>
    </citation>
    <scope>NUCLEOTIDE SEQUENCE [LARGE SCALE GENOMIC DNA]</scope>
    <source>
        <strain evidence="4">Wikel</strain>
        <strain evidence="2">Wikel colony</strain>
    </source>
</reference>
<evidence type="ECO:0000313" key="3">
    <source>
        <dbReference type="EnsemblMetazoa" id="ISCW011419-PA"/>
    </source>
</evidence>
<keyword evidence="1" id="KW-0732">Signal</keyword>
<accession>B7Q659</accession>
<dbReference type="Proteomes" id="UP000001555">
    <property type="component" value="Unassembled WGS sequence"/>
</dbReference>
<evidence type="ECO:0000313" key="2">
    <source>
        <dbReference type="EMBL" id="EEC14331.1"/>
    </source>
</evidence>
<keyword evidence="4" id="KW-1185">Reference proteome</keyword>
<reference evidence="3" key="2">
    <citation type="submission" date="2020-05" db="UniProtKB">
        <authorList>
            <consortium name="EnsemblMetazoa"/>
        </authorList>
    </citation>
    <scope>IDENTIFICATION</scope>
    <source>
        <strain evidence="3">wikel</strain>
    </source>
</reference>
<evidence type="ECO:0000256" key="1">
    <source>
        <dbReference type="SAM" id="SignalP"/>
    </source>
</evidence>
<sequence>MFSEFFSLQGLAAQLILFLYDHVSTVISGSASRPRRILTSVVIRDASAWETGVAPLKPHPPYLFRRQNGRLKPKQKSRAVPRVTTAEEMAALGSPLARFSSTDRCHFFRAGSMAVSQLSDFSNVGLRRNDFMSVLPARLPSPPSS</sequence>
<evidence type="ECO:0008006" key="5">
    <source>
        <dbReference type="Google" id="ProtNLM"/>
    </source>
</evidence>
<dbReference type="InParanoid" id="B7Q659"/>
<proteinExistence type="predicted"/>
<protein>
    <recommendedName>
        <fullName evidence="5">Secreted protein</fullName>
    </recommendedName>
</protein>
<dbReference type="VEuPathDB" id="VectorBase:ISCW011419"/>
<name>B7Q659_IXOSC</name>
<dbReference type="EnsemblMetazoa" id="ISCW011419-RA">
    <property type="protein sequence ID" value="ISCW011419-PA"/>
    <property type="gene ID" value="ISCW011419"/>
</dbReference>
<dbReference type="EMBL" id="ABJB011015830">
    <property type="status" value="NOT_ANNOTATED_CDS"/>
    <property type="molecule type" value="Genomic_DNA"/>
</dbReference>
<gene>
    <name evidence="2" type="ORF">IscW_ISCW011419</name>
</gene>
<dbReference type="PaxDb" id="6945-B7Q659"/>
<dbReference type="EMBL" id="DS865987">
    <property type="protein sequence ID" value="EEC14331.1"/>
    <property type="molecule type" value="Genomic_DNA"/>
</dbReference>
<evidence type="ECO:0000313" key="4">
    <source>
        <dbReference type="Proteomes" id="UP000001555"/>
    </source>
</evidence>
<feature type="signal peptide" evidence="1">
    <location>
        <begin position="1"/>
        <end position="25"/>
    </location>
</feature>
<organism>
    <name type="scientific">Ixodes scapularis</name>
    <name type="common">Black-legged tick</name>
    <name type="synonym">Deer tick</name>
    <dbReference type="NCBI Taxonomy" id="6945"/>
    <lineage>
        <taxon>Eukaryota</taxon>
        <taxon>Metazoa</taxon>
        <taxon>Ecdysozoa</taxon>
        <taxon>Arthropoda</taxon>
        <taxon>Chelicerata</taxon>
        <taxon>Arachnida</taxon>
        <taxon>Acari</taxon>
        <taxon>Parasitiformes</taxon>
        <taxon>Ixodida</taxon>
        <taxon>Ixodoidea</taxon>
        <taxon>Ixodidae</taxon>
        <taxon>Ixodinae</taxon>
        <taxon>Ixodes</taxon>
    </lineage>
</organism>